<feature type="site" description="Transition state stabilizer" evidence="19">
    <location>
        <position position="476"/>
    </location>
</feature>
<reference evidence="26" key="1">
    <citation type="submission" date="2022-12" db="EMBL/GenBank/DDBJ databases">
        <title>Chromosome-level genome assembly of the bean flower thrips Megalurothrips usitatus.</title>
        <authorList>
            <person name="Ma L."/>
            <person name="Liu Q."/>
            <person name="Li H."/>
            <person name="Cai W."/>
        </authorList>
    </citation>
    <scope>NUCLEOTIDE SEQUENCE</scope>
    <source>
        <strain evidence="26">Cailab_2022a</strain>
    </source>
</reference>
<dbReference type="InterPro" id="IPR024571">
    <property type="entry name" value="ERAP1-like_C_dom"/>
</dbReference>
<dbReference type="SUPFAM" id="SSF63737">
    <property type="entry name" value="Leukotriene A4 hydrolase N-terminal domain"/>
    <property type="match status" value="1"/>
</dbReference>
<evidence type="ECO:0000256" key="11">
    <source>
        <dbReference type="ARBA" id="ARBA00022968"/>
    </source>
</evidence>
<feature type="active site" description="Proton acceptor" evidence="17">
    <location>
        <position position="391"/>
    </location>
</feature>
<feature type="binding site" evidence="18">
    <location>
        <position position="394"/>
    </location>
    <ligand>
        <name>Zn(2+)</name>
        <dbReference type="ChEBI" id="CHEBI:29105"/>
        <note>catalytic</note>
    </ligand>
</feature>
<dbReference type="Gene3D" id="1.25.50.20">
    <property type="match status" value="1"/>
</dbReference>
<feature type="binding site" evidence="18">
    <location>
        <position position="390"/>
    </location>
    <ligand>
        <name>Zn(2+)</name>
        <dbReference type="ChEBI" id="CHEBI:29105"/>
        <note>catalytic</note>
    </ligand>
</feature>
<dbReference type="Gene3D" id="1.10.390.10">
    <property type="entry name" value="Neutral Protease Domain 2"/>
    <property type="match status" value="1"/>
</dbReference>
<dbReference type="InterPro" id="IPR001930">
    <property type="entry name" value="Peptidase_M1"/>
</dbReference>
<evidence type="ECO:0000256" key="17">
    <source>
        <dbReference type="PIRSR" id="PIRSR634016-1"/>
    </source>
</evidence>
<keyword evidence="16" id="KW-0449">Lipoprotein</keyword>
<keyword evidence="14" id="KW-0472">Membrane</keyword>
<keyword evidence="6 20" id="KW-0645">Protease</keyword>
<dbReference type="Pfam" id="PF17900">
    <property type="entry name" value="Peptidase_M1_N"/>
    <property type="match status" value="1"/>
</dbReference>
<name>A0AAV7XUR9_9NEOP</name>
<keyword evidence="8 18" id="KW-0479">Metal-binding</keyword>
<feature type="compositionally biased region" description="Low complexity" evidence="21">
    <location>
        <begin position="30"/>
        <end position="40"/>
    </location>
</feature>
<proteinExistence type="inferred from homology"/>
<dbReference type="GO" id="GO:0043171">
    <property type="term" value="P:peptide catabolic process"/>
    <property type="evidence" value="ECO:0007669"/>
    <property type="project" value="TreeGrafter"/>
</dbReference>
<evidence type="ECO:0000256" key="22">
    <source>
        <dbReference type="SAM" id="SignalP"/>
    </source>
</evidence>
<evidence type="ECO:0000256" key="2">
    <source>
        <dbReference type="ARBA" id="ARBA00004609"/>
    </source>
</evidence>
<dbReference type="GO" id="GO:0008270">
    <property type="term" value="F:zinc ion binding"/>
    <property type="evidence" value="ECO:0007669"/>
    <property type="project" value="UniProtKB-UniRule"/>
</dbReference>
<evidence type="ECO:0000256" key="5">
    <source>
        <dbReference type="ARBA" id="ARBA00022622"/>
    </source>
</evidence>
<evidence type="ECO:0000256" key="20">
    <source>
        <dbReference type="RuleBase" id="RU364040"/>
    </source>
</evidence>
<sequence length="746" mass="83121">MARCCLTLLALAGLALLAASSPVPRPKGPAGPASAAPRSPLDLLDDHTRTLAPDMADPLPPARHRASPRAAALRNAAVKAASSDPYRLPTSLIPILYQVTMHPQVDKGIFYGATDIYLNVNKATNVIKLHASNDLNIPSVEIFRYNPDFGKYYGYGEAKLMRATAEGLRRITLSQALEPGKHYMIRFQNFAGRLRDDLKGFYLSSYKDASGNTVRLATTQFEPPAARYAFPCFDEPSFKARFKIIIETDLSLYPRSNMPAIRQTMPDLATLRTEFDETLPMSTYLLAWVVSDYSFVANDDNDFLTFGRSNALTEDSAYLSQMVGPEALLKLRDFTGLAYALPKVDQFAIPDFDAGAMENWGLVTYREEYLLETSRTPIRIREFIATTVCHELGHQWTGNLVTLDWWSNTWLNEAFATYFENVICDQIIPEWKLMDKYVTDNVHVGIDHDVVLNQVAMSSPVSTIKEIEDKFDRITYKKGGAVLRMFEHVLGTDVWKKALHRYLSVNAFRNGSPDRLFKAIDAEAKSAGSPLPTTPEKVSFATVAKTWTEQAGVPVLTATRLYTKGAVAFSQQQLYYEKPSDTDFTGNSWYIPIPEPINPKTNKTDNKWGWSLKPVAETKRWLAPGVTNMQMDVDAAASEWLLINPNQIGYYLVNYDVTNWKLLLDALKSTPAAFDASTRTQLIHDALALARAGLLDYNVALPFLEVLRTEREAAPWRAGIEALTFLAGSLTTTDAGYALQVGADPP</sequence>
<comment type="caution">
    <text evidence="26">The sequence shown here is derived from an EMBL/GenBank/DDBJ whole genome shotgun (WGS) entry which is preliminary data.</text>
</comment>
<evidence type="ECO:0000256" key="15">
    <source>
        <dbReference type="ARBA" id="ARBA00023180"/>
    </source>
</evidence>
<organism evidence="26 27">
    <name type="scientific">Megalurothrips usitatus</name>
    <name type="common">bean blossom thrips</name>
    <dbReference type="NCBI Taxonomy" id="439358"/>
    <lineage>
        <taxon>Eukaryota</taxon>
        <taxon>Metazoa</taxon>
        <taxon>Ecdysozoa</taxon>
        <taxon>Arthropoda</taxon>
        <taxon>Hexapoda</taxon>
        <taxon>Insecta</taxon>
        <taxon>Pterygota</taxon>
        <taxon>Neoptera</taxon>
        <taxon>Paraneoptera</taxon>
        <taxon>Thysanoptera</taxon>
        <taxon>Terebrantia</taxon>
        <taxon>Thripoidea</taxon>
        <taxon>Thripidae</taxon>
        <taxon>Megalurothrips</taxon>
    </lineage>
</organism>
<dbReference type="InterPro" id="IPR014782">
    <property type="entry name" value="Peptidase_M1_dom"/>
</dbReference>
<evidence type="ECO:0000259" key="23">
    <source>
        <dbReference type="Pfam" id="PF01433"/>
    </source>
</evidence>
<keyword evidence="5" id="KW-0336">GPI-anchor</keyword>
<dbReference type="Gene3D" id="2.60.40.1730">
    <property type="entry name" value="tricorn interacting facor f3 domain"/>
    <property type="match status" value="1"/>
</dbReference>
<feature type="domain" description="Aminopeptidase N-like N-terminal" evidence="25">
    <location>
        <begin position="94"/>
        <end position="285"/>
    </location>
</feature>
<evidence type="ECO:0000259" key="24">
    <source>
        <dbReference type="Pfam" id="PF11838"/>
    </source>
</evidence>
<dbReference type="EC" id="3.4.11.-" evidence="20"/>
<gene>
    <name evidence="26" type="ORF">ONE63_007477</name>
</gene>
<dbReference type="CDD" id="cd09601">
    <property type="entry name" value="M1_APN-Q_like"/>
    <property type="match status" value="1"/>
</dbReference>
<evidence type="ECO:0000256" key="21">
    <source>
        <dbReference type="SAM" id="MobiDB-lite"/>
    </source>
</evidence>
<evidence type="ECO:0000313" key="26">
    <source>
        <dbReference type="EMBL" id="KAJ1527505.1"/>
    </source>
</evidence>
<dbReference type="InterPro" id="IPR027268">
    <property type="entry name" value="Peptidase_M4/M1_CTD_sf"/>
</dbReference>
<comment type="similarity">
    <text evidence="3 20">Belongs to the peptidase M1 family.</text>
</comment>
<dbReference type="GO" id="GO:0070006">
    <property type="term" value="F:metalloaminopeptidase activity"/>
    <property type="evidence" value="ECO:0007669"/>
    <property type="project" value="TreeGrafter"/>
</dbReference>
<dbReference type="PANTHER" id="PTHR11533:SF290">
    <property type="entry name" value="AMINOPEPTIDASE"/>
    <property type="match status" value="1"/>
</dbReference>
<dbReference type="PRINTS" id="PR00756">
    <property type="entry name" value="ALADIPTASE"/>
</dbReference>
<dbReference type="GO" id="GO:0006508">
    <property type="term" value="P:proteolysis"/>
    <property type="evidence" value="ECO:0007669"/>
    <property type="project" value="UniProtKB-KW"/>
</dbReference>
<feature type="region of interest" description="Disordered" evidence="21">
    <location>
        <begin position="23"/>
        <end position="44"/>
    </location>
</feature>
<dbReference type="GO" id="GO:0005737">
    <property type="term" value="C:cytoplasm"/>
    <property type="evidence" value="ECO:0007669"/>
    <property type="project" value="TreeGrafter"/>
</dbReference>
<evidence type="ECO:0000256" key="3">
    <source>
        <dbReference type="ARBA" id="ARBA00010136"/>
    </source>
</evidence>
<keyword evidence="12" id="KW-1133">Transmembrane helix</keyword>
<evidence type="ECO:0000313" key="27">
    <source>
        <dbReference type="Proteomes" id="UP001075354"/>
    </source>
</evidence>
<dbReference type="InterPro" id="IPR050344">
    <property type="entry name" value="Peptidase_M1_aminopeptidases"/>
</dbReference>
<dbReference type="InterPro" id="IPR034016">
    <property type="entry name" value="M1_APN-typ"/>
</dbReference>
<dbReference type="GO" id="GO:0005615">
    <property type="term" value="C:extracellular space"/>
    <property type="evidence" value="ECO:0007669"/>
    <property type="project" value="TreeGrafter"/>
</dbReference>
<evidence type="ECO:0000256" key="16">
    <source>
        <dbReference type="ARBA" id="ARBA00023288"/>
    </source>
</evidence>
<feature type="chain" id="PRO_5043653210" description="Aminopeptidase" evidence="22">
    <location>
        <begin position="21"/>
        <end position="746"/>
    </location>
</feature>
<evidence type="ECO:0000256" key="4">
    <source>
        <dbReference type="ARBA" id="ARBA00022438"/>
    </source>
</evidence>
<evidence type="ECO:0000256" key="8">
    <source>
        <dbReference type="ARBA" id="ARBA00022723"/>
    </source>
</evidence>
<evidence type="ECO:0000256" key="9">
    <source>
        <dbReference type="ARBA" id="ARBA00022801"/>
    </source>
</evidence>
<dbReference type="SUPFAM" id="SSF55486">
    <property type="entry name" value="Metalloproteases ('zincins'), catalytic domain"/>
    <property type="match status" value="1"/>
</dbReference>
<dbReference type="EMBL" id="JAPTSV010000005">
    <property type="protein sequence ID" value="KAJ1527505.1"/>
    <property type="molecule type" value="Genomic_DNA"/>
</dbReference>
<dbReference type="InterPro" id="IPR042097">
    <property type="entry name" value="Aminopeptidase_N-like_N_sf"/>
</dbReference>
<evidence type="ECO:0000256" key="18">
    <source>
        <dbReference type="PIRSR" id="PIRSR634016-3"/>
    </source>
</evidence>
<dbReference type="Pfam" id="PF11838">
    <property type="entry name" value="ERAP1_C"/>
    <property type="match status" value="1"/>
</dbReference>
<keyword evidence="10 18" id="KW-0862">Zinc</keyword>
<protein>
    <recommendedName>
        <fullName evidence="20">Aminopeptidase</fullName>
        <ecNumber evidence="20">3.4.11.-</ecNumber>
    </recommendedName>
</protein>
<evidence type="ECO:0000256" key="12">
    <source>
        <dbReference type="ARBA" id="ARBA00022989"/>
    </source>
</evidence>
<dbReference type="PANTHER" id="PTHR11533">
    <property type="entry name" value="PROTEASE M1 ZINC METALLOPROTEASE"/>
    <property type="match status" value="1"/>
</dbReference>
<dbReference type="FunFam" id="2.60.40.1730:FF:000001">
    <property type="entry name" value="Leucyl-cystinyl aminopeptidase"/>
    <property type="match status" value="1"/>
</dbReference>
<evidence type="ECO:0000256" key="6">
    <source>
        <dbReference type="ARBA" id="ARBA00022670"/>
    </source>
</evidence>
<comment type="cofactor">
    <cofactor evidence="18 20">
        <name>Zn(2+)</name>
        <dbReference type="ChEBI" id="CHEBI:29105"/>
    </cofactor>
    <text evidence="18 20">Binds 1 zinc ion per subunit.</text>
</comment>
<evidence type="ECO:0000256" key="7">
    <source>
        <dbReference type="ARBA" id="ARBA00022692"/>
    </source>
</evidence>
<keyword evidence="15" id="KW-0325">Glycoprotein</keyword>
<evidence type="ECO:0000256" key="10">
    <source>
        <dbReference type="ARBA" id="ARBA00022833"/>
    </source>
</evidence>
<evidence type="ECO:0000256" key="13">
    <source>
        <dbReference type="ARBA" id="ARBA00023049"/>
    </source>
</evidence>
<evidence type="ECO:0000259" key="25">
    <source>
        <dbReference type="Pfam" id="PF17900"/>
    </source>
</evidence>
<keyword evidence="22" id="KW-0732">Signal</keyword>
<evidence type="ECO:0000256" key="1">
    <source>
        <dbReference type="ARBA" id="ARBA00004606"/>
    </source>
</evidence>
<feature type="domain" description="ERAP1-like C-terminal" evidence="24">
    <location>
        <begin position="640"/>
        <end position="734"/>
    </location>
</feature>
<evidence type="ECO:0000256" key="19">
    <source>
        <dbReference type="PIRSR" id="PIRSR634016-4"/>
    </source>
</evidence>
<dbReference type="Proteomes" id="UP001075354">
    <property type="component" value="Chromosome 5"/>
</dbReference>
<dbReference type="GO" id="GO:0098552">
    <property type="term" value="C:side of membrane"/>
    <property type="evidence" value="ECO:0007669"/>
    <property type="project" value="UniProtKB-KW"/>
</dbReference>
<dbReference type="GO" id="GO:0005886">
    <property type="term" value="C:plasma membrane"/>
    <property type="evidence" value="ECO:0007669"/>
    <property type="project" value="UniProtKB-SubCell"/>
</dbReference>
<accession>A0AAV7XUR9</accession>
<dbReference type="InterPro" id="IPR045357">
    <property type="entry name" value="Aminopeptidase_N-like_N"/>
</dbReference>
<dbReference type="GO" id="GO:0042277">
    <property type="term" value="F:peptide binding"/>
    <property type="evidence" value="ECO:0007669"/>
    <property type="project" value="TreeGrafter"/>
</dbReference>
<keyword evidence="9 20" id="KW-0378">Hydrolase</keyword>
<feature type="binding site" evidence="18">
    <location>
        <position position="413"/>
    </location>
    <ligand>
        <name>Zn(2+)</name>
        <dbReference type="ChEBI" id="CHEBI:29105"/>
        <note>catalytic</note>
    </ligand>
</feature>
<feature type="domain" description="Peptidase M1 membrane alanine aminopeptidase" evidence="23">
    <location>
        <begin position="330"/>
        <end position="524"/>
    </location>
</feature>
<dbReference type="Pfam" id="PF01433">
    <property type="entry name" value="Peptidase_M1"/>
    <property type="match status" value="1"/>
</dbReference>
<evidence type="ECO:0000256" key="14">
    <source>
        <dbReference type="ARBA" id="ARBA00023136"/>
    </source>
</evidence>
<keyword evidence="27" id="KW-1185">Reference proteome</keyword>
<keyword evidence="4 20" id="KW-0031">Aminopeptidase</keyword>
<comment type="subcellular location">
    <subcellularLocation>
        <location evidence="2">Cell membrane</location>
        <topology evidence="2">Lipid-anchor</topology>
        <topology evidence="2">GPI-anchor</topology>
    </subcellularLocation>
    <subcellularLocation>
        <location evidence="1">Membrane</location>
        <topology evidence="1">Single-pass type II membrane protein</topology>
    </subcellularLocation>
</comment>
<dbReference type="FunFam" id="1.10.390.10:FF:000013">
    <property type="entry name" value="Aminopeptidase N"/>
    <property type="match status" value="1"/>
</dbReference>
<keyword evidence="13 20" id="KW-0482">Metalloprotease</keyword>
<keyword evidence="11" id="KW-0735">Signal-anchor</keyword>
<dbReference type="Gene3D" id="2.60.40.1910">
    <property type="match status" value="1"/>
</dbReference>
<dbReference type="AlphaFoldDB" id="A0AAV7XUR9"/>
<keyword evidence="7" id="KW-0812">Transmembrane</keyword>
<feature type="signal peptide" evidence="22">
    <location>
        <begin position="1"/>
        <end position="20"/>
    </location>
</feature>